<reference evidence="9 10" key="1">
    <citation type="submission" date="2014-04" db="EMBL/GenBank/DDBJ databases">
        <authorList>
            <consortium name="DOE Joint Genome Institute"/>
            <person name="Kuo A."/>
            <person name="Martino E."/>
            <person name="Perotto S."/>
            <person name="Kohler A."/>
            <person name="Nagy L.G."/>
            <person name="Floudas D."/>
            <person name="Copeland A."/>
            <person name="Barry K.W."/>
            <person name="Cichocki N."/>
            <person name="Veneault-Fourrey C."/>
            <person name="LaButti K."/>
            <person name="Lindquist E.A."/>
            <person name="Lipzen A."/>
            <person name="Lundell T."/>
            <person name="Morin E."/>
            <person name="Murat C."/>
            <person name="Sun H."/>
            <person name="Tunlid A."/>
            <person name="Henrissat B."/>
            <person name="Grigoriev I.V."/>
            <person name="Hibbett D.S."/>
            <person name="Martin F."/>
            <person name="Nordberg H.P."/>
            <person name="Cantor M.N."/>
            <person name="Hua S.X."/>
        </authorList>
    </citation>
    <scope>NUCLEOTIDE SEQUENCE [LARGE SCALE GENOMIC DNA]</scope>
    <source>
        <strain evidence="9 10">Zn</strain>
    </source>
</reference>
<proteinExistence type="inferred from homology"/>
<dbReference type="InterPro" id="IPR006710">
    <property type="entry name" value="Glyco_hydro_43"/>
</dbReference>
<dbReference type="InterPro" id="IPR035971">
    <property type="entry name" value="CBD_sf"/>
</dbReference>
<feature type="region of interest" description="Disordered" evidence="6">
    <location>
        <begin position="512"/>
        <end position="531"/>
    </location>
</feature>
<dbReference type="HOGENOM" id="CLU_016508_1_1_1"/>
<dbReference type="InterPro" id="IPR051795">
    <property type="entry name" value="Glycosyl_Hydrlase_43"/>
</dbReference>
<evidence type="ECO:0000256" key="3">
    <source>
        <dbReference type="ARBA" id="ARBA00022801"/>
    </source>
</evidence>
<dbReference type="PANTHER" id="PTHR42812:SF15">
    <property type="entry name" value="HYDROLASE, PUTATIVE (AFU_ORTHOLOGUE AFUA_2G00930)-RELATED"/>
    <property type="match status" value="1"/>
</dbReference>
<dbReference type="GO" id="GO:0005576">
    <property type="term" value="C:extracellular region"/>
    <property type="evidence" value="ECO:0007669"/>
    <property type="project" value="InterPro"/>
</dbReference>
<dbReference type="GO" id="GO:0030248">
    <property type="term" value="F:cellulose binding"/>
    <property type="evidence" value="ECO:0007669"/>
    <property type="project" value="InterPro"/>
</dbReference>
<dbReference type="PROSITE" id="PS00562">
    <property type="entry name" value="CBM1_1"/>
    <property type="match status" value="1"/>
</dbReference>
<organism evidence="9 10">
    <name type="scientific">Oidiodendron maius (strain Zn)</name>
    <dbReference type="NCBI Taxonomy" id="913774"/>
    <lineage>
        <taxon>Eukaryota</taxon>
        <taxon>Fungi</taxon>
        <taxon>Dikarya</taxon>
        <taxon>Ascomycota</taxon>
        <taxon>Pezizomycotina</taxon>
        <taxon>Leotiomycetes</taxon>
        <taxon>Leotiomycetes incertae sedis</taxon>
        <taxon>Myxotrichaceae</taxon>
        <taxon>Oidiodendron</taxon>
    </lineage>
</organism>
<dbReference type="InterPro" id="IPR023296">
    <property type="entry name" value="Glyco_hydro_beta-prop_sf"/>
</dbReference>
<dbReference type="STRING" id="913774.A0A0C3D205"/>
<evidence type="ECO:0000256" key="7">
    <source>
        <dbReference type="SAM" id="SignalP"/>
    </source>
</evidence>
<dbReference type="SUPFAM" id="SSF57180">
    <property type="entry name" value="Cellulose-binding domain"/>
    <property type="match status" value="1"/>
</dbReference>
<dbReference type="EMBL" id="KN832872">
    <property type="protein sequence ID" value="KIN05279.1"/>
    <property type="molecule type" value="Genomic_DNA"/>
</dbReference>
<evidence type="ECO:0000259" key="8">
    <source>
        <dbReference type="PROSITE" id="PS51164"/>
    </source>
</evidence>
<keyword evidence="10" id="KW-1185">Reference proteome</keyword>
<feature type="signal peptide" evidence="7">
    <location>
        <begin position="1"/>
        <end position="16"/>
    </location>
</feature>
<feature type="chain" id="PRO_5002162949" evidence="7">
    <location>
        <begin position="17"/>
        <end position="583"/>
    </location>
</feature>
<evidence type="ECO:0000313" key="9">
    <source>
        <dbReference type="EMBL" id="KIN05279.1"/>
    </source>
</evidence>
<dbReference type="InParanoid" id="A0A0C3D205"/>
<dbReference type="Pfam" id="PF00734">
    <property type="entry name" value="CBM_1"/>
    <property type="match status" value="1"/>
</dbReference>
<sequence>MRVFSKLLLYAVVALGANFNQPVLWEDLADLDIFRVNNTFYYSASTMHYSPGAPILQSYDLVNWEYVGHSVPALDWGAIYNLTGGNAYVKGIWASTLRYRESNGLWYWIGCIQFTTTYVFTAPSVAGPWKQSGVIDTCYYDCSLLIDDDDTLYVAYGGTDISVAQLSADGLSQARTQQVFASTVGSIEGSRFYKYNGQYYIFNDLPASAEYVLKSSSPWGPYTQKLLQSNIATPLSGGGVPHQGGIVDTPDGSWYYMAFVDSYPGGRVPVLAPITWGSDGYPLITTVSGGWGASYPYPLTPNILASPTGLDKFQGTSLGPQWEWNHNPDPNYFVVNNGLTLKTVTVTNDLYAARNTLTHRIFGPESTVTVEFTISGMKAGDHSGLALLRDSSAYVAIINNSGTTRVSMVEGLTMDANWNTLSTGSEVSGINLPSGTSKIWLRAFANIQIGSGKTATFYYSTDGFTFQIIGSPYTLNSTWNFFMGYRYGIFNYATSSLGGSVLISSFDMESGPPSTNPVSTTSTGPPALSTTVTSRPGTITSMATGVATQTEWGQCGGSGWSGPTVCAAGFSCSSANPWYSQCL</sequence>
<dbReference type="InterPro" id="IPR041542">
    <property type="entry name" value="GH43_C2"/>
</dbReference>
<evidence type="ECO:0000256" key="6">
    <source>
        <dbReference type="SAM" id="MobiDB-lite"/>
    </source>
</evidence>
<dbReference type="Gene3D" id="2.115.10.20">
    <property type="entry name" value="Glycosyl hydrolase domain, family 43"/>
    <property type="match status" value="1"/>
</dbReference>
<protein>
    <submittedName>
        <fullName evidence="9">Carbohydrate-binding module family 1 protein</fullName>
    </submittedName>
</protein>
<accession>A0A0C3D205</accession>
<reference evidence="10" key="2">
    <citation type="submission" date="2015-01" db="EMBL/GenBank/DDBJ databases">
        <title>Evolutionary Origins and Diversification of the Mycorrhizal Mutualists.</title>
        <authorList>
            <consortium name="DOE Joint Genome Institute"/>
            <consortium name="Mycorrhizal Genomics Consortium"/>
            <person name="Kohler A."/>
            <person name="Kuo A."/>
            <person name="Nagy L.G."/>
            <person name="Floudas D."/>
            <person name="Copeland A."/>
            <person name="Barry K.W."/>
            <person name="Cichocki N."/>
            <person name="Veneault-Fourrey C."/>
            <person name="LaButti K."/>
            <person name="Lindquist E.A."/>
            <person name="Lipzen A."/>
            <person name="Lundell T."/>
            <person name="Morin E."/>
            <person name="Murat C."/>
            <person name="Riley R."/>
            <person name="Ohm R."/>
            <person name="Sun H."/>
            <person name="Tunlid A."/>
            <person name="Henrissat B."/>
            <person name="Grigoriev I.V."/>
            <person name="Hibbett D.S."/>
            <person name="Martin F."/>
        </authorList>
    </citation>
    <scope>NUCLEOTIDE SEQUENCE [LARGE SCALE GENOMIC DNA]</scope>
    <source>
        <strain evidence="10">Zn</strain>
    </source>
</reference>
<dbReference type="PROSITE" id="PS51164">
    <property type="entry name" value="CBM1_2"/>
    <property type="match status" value="1"/>
</dbReference>
<keyword evidence="4 5" id="KW-0326">Glycosidase</keyword>
<keyword evidence="2 7" id="KW-0732">Signal</keyword>
<dbReference type="SMART" id="SM00236">
    <property type="entry name" value="fCBD"/>
    <property type="match status" value="1"/>
</dbReference>
<dbReference type="CDD" id="cd09001">
    <property type="entry name" value="GH43_FsAxh1-like"/>
    <property type="match status" value="1"/>
</dbReference>
<dbReference type="GO" id="GO:0005975">
    <property type="term" value="P:carbohydrate metabolic process"/>
    <property type="evidence" value="ECO:0007669"/>
    <property type="project" value="InterPro"/>
</dbReference>
<evidence type="ECO:0000256" key="5">
    <source>
        <dbReference type="RuleBase" id="RU361187"/>
    </source>
</evidence>
<dbReference type="GO" id="GO:0004553">
    <property type="term" value="F:hydrolase activity, hydrolyzing O-glycosyl compounds"/>
    <property type="evidence" value="ECO:0007669"/>
    <property type="project" value="InterPro"/>
</dbReference>
<dbReference type="InterPro" id="IPR013320">
    <property type="entry name" value="ConA-like_dom_sf"/>
</dbReference>
<dbReference type="AlphaFoldDB" id="A0A0C3D205"/>
<dbReference type="Gene3D" id="2.60.120.200">
    <property type="match status" value="1"/>
</dbReference>
<dbReference type="Proteomes" id="UP000054321">
    <property type="component" value="Unassembled WGS sequence"/>
</dbReference>
<name>A0A0C3D205_OIDMZ</name>
<evidence type="ECO:0000313" key="10">
    <source>
        <dbReference type="Proteomes" id="UP000054321"/>
    </source>
</evidence>
<evidence type="ECO:0000256" key="1">
    <source>
        <dbReference type="ARBA" id="ARBA00009865"/>
    </source>
</evidence>
<feature type="compositionally biased region" description="Low complexity" evidence="6">
    <location>
        <begin position="512"/>
        <end position="526"/>
    </location>
</feature>
<evidence type="ECO:0000256" key="4">
    <source>
        <dbReference type="ARBA" id="ARBA00023295"/>
    </source>
</evidence>
<feature type="domain" description="CBM1" evidence="8">
    <location>
        <begin position="547"/>
        <end position="583"/>
    </location>
</feature>
<dbReference type="OrthoDB" id="2139957at2759"/>
<keyword evidence="3 5" id="KW-0378">Hydrolase</keyword>
<dbReference type="Pfam" id="PF17851">
    <property type="entry name" value="GH43_C2"/>
    <property type="match status" value="1"/>
</dbReference>
<comment type="similarity">
    <text evidence="1 5">Belongs to the glycosyl hydrolase 43 family.</text>
</comment>
<dbReference type="SUPFAM" id="SSF49899">
    <property type="entry name" value="Concanavalin A-like lectins/glucanases"/>
    <property type="match status" value="1"/>
</dbReference>
<evidence type="ECO:0000256" key="2">
    <source>
        <dbReference type="ARBA" id="ARBA00022729"/>
    </source>
</evidence>
<dbReference type="SUPFAM" id="SSF75005">
    <property type="entry name" value="Arabinanase/levansucrase/invertase"/>
    <property type="match status" value="1"/>
</dbReference>
<gene>
    <name evidence="9" type="ORF">OIDMADRAFT_115940</name>
</gene>
<dbReference type="PANTHER" id="PTHR42812">
    <property type="entry name" value="BETA-XYLOSIDASE"/>
    <property type="match status" value="1"/>
</dbReference>
<dbReference type="InterPro" id="IPR000254">
    <property type="entry name" value="CBD"/>
</dbReference>
<dbReference type="Pfam" id="PF04616">
    <property type="entry name" value="Glyco_hydro_43"/>
    <property type="match status" value="1"/>
</dbReference>